<name>A0ACB9IRQ6_9ASTR</name>
<organism evidence="1 2">
    <name type="scientific">Smallanthus sonchifolius</name>
    <dbReference type="NCBI Taxonomy" id="185202"/>
    <lineage>
        <taxon>Eukaryota</taxon>
        <taxon>Viridiplantae</taxon>
        <taxon>Streptophyta</taxon>
        <taxon>Embryophyta</taxon>
        <taxon>Tracheophyta</taxon>
        <taxon>Spermatophyta</taxon>
        <taxon>Magnoliopsida</taxon>
        <taxon>eudicotyledons</taxon>
        <taxon>Gunneridae</taxon>
        <taxon>Pentapetalae</taxon>
        <taxon>asterids</taxon>
        <taxon>campanulids</taxon>
        <taxon>Asterales</taxon>
        <taxon>Asteraceae</taxon>
        <taxon>Asteroideae</taxon>
        <taxon>Heliantheae alliance</taxon>
        <taxon>Millerieae</taxon>
        <taxon>Smallanthus</taxon>
    </lineage>
</organism>
<reference evidence="1 2" key="2">
    <citation type="journal article" date="2022" name="Mol. Ecol. Resour.">
        <title>The genomes of chicory, endive, great burdock and yacon provide insights into Asteraceae paleo-polyploidization history and plant inulin production.</title>
        <authorList>
            <person name="Fan W."/>
            <person name="Wang S."/>
            <person name="Wang H."/>
            <person name="Wang A."/>
            <person name="Jiang F."/>
            <person name="Liu H."/>
            <person name="Zhao H."/>
            <person name="Xu D."/>
            <person name="Zhang Y."/>
        </authorList>
    </citation>
    <scope>NUCLEOTIDE SEQUENCE [LARGE SCALE GENOMIC DNA]</scope>
    <source>
        <strain evidence="2">cv. Yunnan</strain>
        <tissue evidence="1">Leaves</tissue>
    </source>
</reference>
<proteinExistence type="predicted"/>
<accession>A0ACB9IRQ6</accession>
<protein>
    <submittedName>
        <fullName evidence="1">Uncharacterized protein</fullName>
    </submittedName>
</protein>
<dbReference type="EMBL" id="CM042024">
    <property type="protein sequence ID" value="KAI3810704.1"/>
    <property type="molecule type" value="Genomic_DNA"/>
</dbReference>
<evidence type="ECO:0000313" key="2">
    <source>
        <dbReference type="Proteomes" id="UP001056120"/>
    </source>
</evidence>
<gene>
    <name evidence="1" type="ORF">L1987_20326</name>
</gene>
<reference evidence="2" key="1">
    <citation type="journal article" date="2022" name="Mol. Ecol. Resour.">
        <title>The genomes of chicory, endive, great burdock and yacon provide insights into Asteraceae palaeo-polyploidization history and plant inulin production.</title>
        <authorList>
            <person name="Fan W."/>
            <person name="Wang S."/>
            <person name="Wang H."/>
            <person name="Wang A."/>
            <person name="Jiang F."/>
            <person name="Liu H."/>
            <person name="Zhao H."/>
            <person name="Xu D."/>
            <person name="Zhang Y."/>
        </authorList>
    </citation>
    <scope>NUCLEOTIDE SEQUENCE [LARGE SCALE GENOMIC DNA]</scope>
    <source>
        <strain evidence="2">cv. Yunnan</strain>
    </source>
</reference>
<evidence type="ECO:0000313" key="1">
    <source>
        <dbReference type="EMBL" id="KAI3810704.1"/>
    </source>
</evidence>
<keyword evidence="2" id="KW-1185">Reference proteome</keyword>
<sequence>MKKKMLEGQQEPRGEPPCQDETPPITASLRQCFKKLRMLGSDLMQRHCFLTLRYKILSVLCCSLHSGIVVHLET</sequence>
<dbReference type="Proteomes" id="UP001056120">
    <property type="component" value="Linkage Group LG07"/>
</dbReference>
<comment type="caution">
    <text evidence="1">The sequence shown here is derived from an EMBL/GenBank/DDBJ whole genome shotgun (WGS) entry which is preliminary data.</text>
</comment>